<keyword evidence="10" id="KW-0482">Metalloprotease</keyword>
<dbReference type="GO" id="GO:0006508">
    <property type="term" value="P:proteolysis"/>
    <property type="evidence" value="ECO:0007669"/>
    <property type="project" value="UniProtKB-KW"/>
</dbReference>
<reference evidence="14 15" key="1">
    <citation type="submission" date="2020-10" db="EMBL/GenBank/DDBJ databases">
        <title>Genome sequencing of Massilia sp. LPB0304.</title>
        <authorList>
            <person name="Kim J."/>
        </authorList>
    </citation>
    <scope>NUCLEOTIDE SEQUENCE [LARGE SCALE GENOMIC DNA]</scope>
    <source>
        <strain evidence="14 15">LPB0304</strain>
    </source>
</reference>
<evidence type="ECO:0000256" key="6">
    <source>
        <dbReference type="ARBA" id="ARBA00022723"/>
    </source>
</evidence>
<evidence type="ECO:0000256" key="7">
    <source>
        <dbReference type="ARBA" id="ARBA00022801"/>
    </source>
</evidence>
<keyword evidence="8" id="KW-0862">Zinc</keyword>
<evidence type="ECO:0000256" key="8">
    <source>
        <dbReference type="ARBA" id="ARBA00022833"/>
    </source>
</evidence>
<evidence type="ECO:0000256" key="1">
    <source>
        <dbReference type="ARBA" id="ARBA00001947"/>
    </source>
</evidence>
<organism evidence="14 15">
    <name type="scientific">Massilia litorea</name>
    <dbReference type="NCBI Taxonomy" id="2769491"/>
    <lineage>
        <taxon>Bacteria</taxon>
        <taxon>Pseudomonadati</taxon>
        <taxon>Pseudomonadota</taxon>
        <taxon>Betaproteobacteria</taxon>
        <taxon>Burkholderiales</taxon>
        <taxon>Oxalobacteraceae</taxon>
        <taxon>Telluria group</taxon>
        <taxon>Massilia</taxon>
    </lineage>
</organism>
<proteinExistence type="inferred from homology"/>
<evidence type="ECO:0000256" key="11">
    <source>
        <dbReference type="ARBA" id="ARBA00023136"/>
    </source>
</evidence>
<comment type="similarity">
    <text evidence="3">Belongs to the peptidase M50B family.</text>
</comment>
<comment type="subcellular location">
    <subcellularLocation>
        <location evidence="2">Membrane</location>
        <topology evidence="2">Multi-pass membrane protein</topology>
    </subcellularLocation>
</comment>
<feature type="transmembrane region" description="Helical" evidence="12">
    <location>
        <begin position="210"/>
        <end position="229"/>
    </location>
</feature>
<dbReference type="KEGG" id="mlir:LPB04_05160"/>
<dbReference type="GO" id="GO:0016020">
    <property type="term" value="C:membrane"/>
    <property type="evidence" value="ECO:0007669"/>
    <property type="project" value="UniProtKB-SubCell"/>
</dbReference>
<dbReference type="PANTHER" id="PTHR39188:SF3">
    <property type="entry name" value="STAGE IV SPORULATION PROTEIN FB"/>
    <property type="match status" value="1"/>
</dbReference>
<keyword evidence="11 12" id="KW-0472">Membrane</keyword>
<evidence type="ECO:0000256" key="10">
    <source>
        <dbReference type="ARBA" id="ARBA00023049"/>
    </source>
</evidence>
<evidence type="ECO:0000256" key="4">
    <source>
        <dbReference type="ARBA" id="ARBA00022670"/>
    </source>
</evidence>
<feature type="transmembrane region" description="Helical" evidence="12">
    <location>
        <begin position="118"/>
        <end position="137"/>
    </location>
</feature>
<comment type="cofactor">
    <cofactor evidence="1">
        <name>Zn(2+)</name>
        <dbReference type="ChEBI" id="CHEBI:29105"/>
    </cofactor>
</comment>
<evidence type="ECO:0000256" key="12">
    <source>
        <dbReference type="SAM" id="Phobius"/>
    </source>
</evidence>
<evidence type="ECO:0000313" key="15">
    <source>
        <dbReference type="Proteomes" id="UP000593875"/>
    </source>
</evidence>
<keyword evidence="6" id="KW-0479">Metal-binding</keyword>
<dbReference type="RefSeq" id="WP_193687668.1">
    <property type="nucleotide sequence ID" value="NZ_CP062941.1"/>
</dbReference>
<evidence type="ECO:0000256" key="5">
    <source>
        <dbReference type="ARBA" id="ARBA00022692"/>
    </source>
</evidence>
<dbReference type="Proteomes" id="UP000593875">
    <property type="component" value="Chromosome"/>
</dbReference>
<evidence type="ECO:0000256" key="3">
    <source>
        <dbReference type="ARBA" id="ARBA00007931"/>
    </source>
</evidence>
<evidence type="ECO:0000256" key="9">
    <source>
        <dbReference type="ARBA" id="ARBA00022989"/>
    </source>
</evidence>
<keyword evidence="9 12" id="KW-1133">Transmembrane helix</keyword>
<dbReference type="InterPro" id="IPR008915">
    <property type="entry name" value="Peptidase_M50"/>
</dbReference>
<gene>
    <name evidence="14" type="ORF">LPB04_05160</name>
</gene>
<feature type="transmembrane region" description="Helical" evidence="12">
    <location>
        <begin position="24"/>
        <end position="48"/>
    </location>
</feature>
<dbReference type="AlphaFoldDB" id="A0A7L9U6K9"/>
<feature type="domain" description="Peptidase M50" evidence="13">
    <location>
        <begin position="38"/>
        <end position="111"/>
    </location>
</feature>
<dbReference type="EMBL" id="CP062941">
    <property type="protein sequence ID" value="QOL50681.1"/>
    <property type="molecule type" value="Genomic_DNA"/>
</dbReference>
<dbReference type="GO" id="GO:0008237">
    <property type="term" value="F:metallopeptidase activity"/>
    <property type="evidence" value="ECO:0007669"/>
    <property type="project" value="UniProtKB-KW"/>
</dbReference>
<keyword evidence="4 14" id="KW-0645">Protease</keyword>
<sequence length="237" mass="25703">MKLLLLLLSAGKLGKLLTSGGTMLLSVLAYAFVYGWWYALGFVALLFCHEMGHFLAARQRGLPVGLPTFIPFVGAWIEMKELPKDVETEAYVGIAGPVAGTVAALACYALAREFDSRLLLALAYAGCFLNLFNLIPISPLDGGRITAILSPRLWLLGVPVLAAAFFWRPSPILILIVILALPQLKAAWNWDPAAAGNQAYYAVSSEDKFTYGAFYVGLIVFLCLMVHGLHTELGPAR</sequence>
<dbReference type="PANTHER" id="PTHR39188">
    <property type="entry name" value="MEMBRANE-ASSOCIATED ZINC METALLOPROTEASE M50B"/>
    <property type="match status" value="1"/>
</dbReference>
<protein>
    <submittedName>
        <fullName evidence="14">Site-2 protease family protein</fullName>
    </submittedName>
</protein>
<dbReference type="GO" id="GO:0046872">
    <property type="term" value="F:metal ion binding"/>
    <property type="evidence" value="ECO:0007669"/>
    <property type="project" value="UniProtKB-KW"/>
</dbReference>
<dbReference type="Pfam" id="PF02163">
    <property type="entry name" value="Peptidase_M50"/>
    <property type="match status" value="1"/>
</dbReference>
<keyword evidence="5 12" id="KW-0812">Transmembrane</keyword>
<name>A0A7L9U6K9_9BURK</name>
<evidence type="ECO:0000256" key="2">
    <source>
        <dbReference type="ARBA" id="ARBA00004141"/>
    </source>
</evidence>
<evidence type="ECO:0000313" key="14">
    <source>
        <dbReference type="EMBL" id="QOL50681.1"/>
    </source>
</evidence>
<keyword evidence="15" id="KW-1185">Reference proteome</keyword>
<keyword evidence="7" id="KW-0378">Hydrolase</keyword>
<dbReference type="CDD" id="cd06160">
    <property type="entry name" value="S2P-M50_like_2"/>
    <property type="match status" value="1"/>
</dbReference>
<accession>A0A7L9U6K9</accession>
<evidence type="ECO:0000259" key="13">
    <source>
        <dbReference type="Pfam" id="PF02163"/>
    </source>
</evidence>
<feature type="transmembrane region" description="Helical" evidence="12">
    <location>
        <begin position="90"/>
        <end position="111"/>
    </location>
</feature>
<feature type="transmembrane region" description="Helical" evidence="12">
    <location>
        <begin position="60"/>
        <end position="78"/>
    </location>
</feature>